<dbReference type="Gene3D" id="3.30.710.10">
    <property type="entry name" value="Potassium Channel Kv1.1, Chain A"/>
    <property type="match status" value="1"/>
</dbReference>
<feature type="DNA-binding region" description="H-T-H motif" evidence="3">
    <location>
        <begin position="255"/>
        <end position="275"/>
    </location>
</feature>
<feature type="domain" description="BTB" evidence="5">
    <location>
        <begin position="30"/>
        <end position="95"/>
    </location>
</feature>
<evidence type="ECO:0000259" key="5">
    <source>
        <dbReference type="PROSITE" id="PS50097"/>
    </source>
</evidence>
<dbReference type="Gene3D" id="1.10.10.60">
    <property type="entry name" value="Homeodomain-like"/>
    <property type="match status" value="1"/>
</dbReference>
<dbReference type="PROSITE" id="PS50097">
    <property type="entry name" value="BTB"/>
    <property type="match status" value="1"/>
</dbReference>
<dbReference type="InterPro" id="IPR011333">
    <property type="entry name" value="SKP1/BTB/POZ_sf"/>
</dbReference>
<dbReference type="Pfam" id="PF05225">
    <property type="entry name" value="HTH_psq"/>
    <property type="match status" value="1"/>
</dbReference>
<dbReference type="SUPFAM" id="SSF54695">
    <property type="entry name" value="POZ domain"/>
    <property type="match status" value="1"/>
</dbReference>
<feature type="domain" description="HTH psq-type" evidence="6">
    <location>
        <begin position="232"/>
        <end position="279"/>
    </location>
</feature>
<accession>A0AA88HSG7</accession>
<dbReference type="SMART" id="SM00225">
    <property type="entry name" value="BTB"/>
    <property type="match status" value="1"/>
</dbReference>
<proteinExistence type="predicted"/>
<feature type="compositionally biased region" description="Acidic residues" evidence="4">
    <location>
        <begin position="170"/>
        <end position="181"/>
    </location>
</feature>
<dbReference type="PROSITE" id="PS50960">
    <property type="entry name" value="HTH_PSQ"/>
    <property type="match status" value="1"/>
</dbReference>
<feature type="region of interest" description="Disordered" evidence="4">
    <location>
        <begin position="158"/>
        <end position="185"/>
    </location>
</feature>
<feature type="compositionally biased region" description="Basic and acidic residues" evidence="4">
    <location>
        <begin position="158"/>
        <end position="169"/>
    </location>
</feature>
<reference evidence="7" key="1">
    <citation type="submission" date="2023-07" db="EMBL/GenBank/DDBJ databases">
        <title>Chromosome-level genome assembly of Artemia franciscana.</title>
        <authorList>
            <person name="Jo E."/>
        </authorList>
    </citation>
    <scope>NUCLEOTIDE SEQUENCE</scope>
    <source>
        <tissue evidence="7">Whole body</tissue>
    </source>
</reference>
<keyword evidence="3" id="KW-0238">DNA-binding</keyword>
<feature type="compositionally biased region" description="Low complexity" evidence="4">
    <location>
        <begin position="116"/>
        <end position="129"/>
    </location>
</feature>
<evidence type="ECO:0000259" key="6">
    <source>
        <dbReference type="PROSITE" id="PS50960"/>
    </source>
</evidence>
<dbReference type="PANTHER" id="PTHR23110:SF109">
    <property type="entry name" value="FI07618P-RELATED"/>
    <property type="match status" value="1"/>
</dbReference>
<dbReference type="AlphaFoldDB" id="A0AA88HSG7"/>
<sequence>MGDTFRVQWNGHDGVFKSMFGPLLDSELLTDVTMAARDGSLKCHKLVLAACSPYLRDLLVKNPNQYPILVLHDMEICHLKAIIHFLYNGEMQVPVEQMEAITKVCKTLCIRGFTSDLSTSQSSPASDSPSPKPSQLEEVHSPASPSIEFLNLETLEKSEKHKNSDKEESSEYESQTPEDDSSVTFPNFPVLPKLCTRNNSFSGSNFLSEQKGSYCGSFELGVSKTQSRTELKRYRQYTIDDISRAVDAIRNGMTIARASQAFKVPSRTLYDKVKKLGIPTRRLPKLRLSSHSSREEEDFLDADAKRKRVNSCISPTITLKDGFCDPNSVPIQPTRDFTRRFLVQSDQNGTLKAPIVNNSKIKEETVNFDKISAQTSSEEERVTNDENIDLKVKYFVPAMWHGNFGIEHGICAAPMDLSPNTSSKGDLSHLRASESEQ</sequence>
<dbReference type="GO" id="GO:0006357">
    <property type="term" value="P:regulation of transcription by RNA polymerase II"/>
    <property type="evidence" value="ECO:0007669"/>
    <property type="project" value="TreeGrafter"/>
</dbReference>
<dbReference type="InterPro" id="IPR009057">
    <property type="entry name" value="Homeodomain-like_sf"/>
</dbReference>
<dbReference type="Proteomes" id="UP001187531">
    <property type="component" value="Unassembled WGS sequence"/>
</dbReference>
<dbReference type="PANTHER" id="PTHR23110">
    <property type="entry name" value="BTB DOMAIN TRANSCRIPTION FACTOR"/>
    <property type="match status" value="1"/>
</dbReference>
<name>A0AA88HSG7_ARTSF</name>
<dbReference type="InterPro" id="IPR007889">
    <property type="entry name" value="HTH_Psq"/>
</dbReference>
<dbReference type="SUPFAM" id="SSF46689">
    <property type="entry name" value="Homeodomain-like"/>
    <property type="match status" value="1"/>
</dbReference>
<dbReference type="GO" id="GO:0005634">
    <property type="term" value="C:nucleus"/>
    <property type="evidence" value="ECO:0007669"/>
    <property type="project" value="UniProtKB-SubCell"/>
</dbReference>
<evidence type="ECO:0000256" key="1">
    <source>
        <dbReference type="ARBA" id="ARBA00004123"/>
    </source>
</evidence>
<evidence type="ECO:0000313" key="7">
    <source>
        <dbReference type="EMBL" id="KAK2716348.1"/>
    </source>
</evidence>
<dbReference type="GO" id="GO:0003677">
    <property type="term" value="F:DNA binding"/>
    <property type="evidence" value="ECO:0007669"/>
    <property type="project" value="UniProtKB-UniRule"/>
</dbReference>
<evidence type="ECO:0000256" key="4">
    <source>
        <dbReference type="SAM" id="MobiDB-lite"/>
    </source>
</evidence>
<protein>
    <submittedName>
        <fullName evidence="7">Uncharacterized protein</fullName>
    </submittedName>
</protein>
<keyword evidence="2 3" id="KW-0539">Nucleus</keyword>
<dbReference type="EMBL" id="JAVRJZ010000012">
    <property type="protein sequence ID" value="KAK2716348.1"/>
    <property type="molecule type" value="Genomic_DNA"/>
</dbReference>
<dbReference type="EMBL" id="JAVRJZ010000012">
    <property type="protein sequence ID" value="KAK2716349.1"/>
    <property type="molecule type" value="Genomic_DNA"/>
</dbReference>
<gene>
    <name evidence="7" type="ORF">QYM36_010795</name>
</gene>
<evidence type="ECO:0000313" key="8">
    <source>
        <dbReference type="Proteomes" id="UP001187531"/>
    </source>
</evidence>
<evidence type="ECO:0000256" key="3">
    <source>
        <dbReference type="PROSITE-ProRule" id="PRU00320"/>
    </source>
</evidence>
<keyword evidence="8" id="KW-1185">Reference proteome</keyword>
<dbReference type="InterPro" id="IPR051095">
    <property type="entry name" value="Dros_DevTransReg"/>
</dbReference>
<evidence type="ECO:0000256" key="2">
    <source>
        <dbReference type="ARBA" id="ARBA00023242"/>
    </source>
</evidence>
<dbReference type="CDD" id="cd18315">
    <property type="entry name" value="BTB_POZ_BAB-like"/>
    <property type="match status" value="1"/>
</dbReference>
<dbReference type="InterPro" id="IPR000210">
    <property type="entry name" value="BTB/POZ_dom"/>
</dbReference>
<comment type="subcellular location">
    <subcellularLocation>
        <location evidence="1 3">Nucleus</location>
    </subcellularLocation>
</comment>
<comment type="caution">
    <text evidence="7">The sequence shown here is derived from an EMBL/GenBank/DDBJ whole genome shotgun (WGS) entry which is preliminary data.</text>
</comment>
<dbReference type="Pfam" id="PF00651">
    <property type="entry name" value="BTB"/>
    <property type="match status" value="1"/>
</dbReference>
<organism evidence="7 8">
    <name type="scientific">Artemia franciscana</name>
    <name type="common">Brine shrimp</name>
    <name type="synonym">Artemia sanfranciscana</name>
    <dbReference type="NCBI Taxonomy" id="6661"/>
    <lineage>
        <taxon>Eukaryota</taxon>
        <taxon>Metazoa</taxon>
        <taxon>Ecdysozoa</taxon>
        <taxon>Arthropoda</taxon>
        <taxon>Crustacea</taxon>
        <taxon>Branchiopoda</taxon>
        <taxon>Anostraca</taxon>
        <taxon>Artemiidae</taxon>
        <taxon>Artemia</taxon>
    </lineage>
</organism>
<feature type="region of interest" description="Disordered" evidence="4">
    <location>
        <begin position="116"/>
        <end position="144"/>
    </location>
</feature>